<organism evidence="5 6">
    <name type="scientific">Eumeta variegata</name>
    <name type="common">Bagworm moth</name>
    <name type="synonym">Eumeta japonica</name>
    <dbReference type="NCBI Taxonomy" id="151549"/>
    <lineage>
        <taxon>Eukaryota</taxon>
        <taxon>Metazoa</taxon>
        <taxon>Ecdysozoa</taxon>
        <taxon>Arthropoda</taxon>
        <taxon>Hexapoda</taxon>
        <taxon>Insecta</taxon>
        <taxon>Pterygota</taxon>
        <taxon>Neoptera</taxon>
        <taxon>Endopterygota</taxon>
        <taxon>Lepidoptera</taxon>
        <taxon>Glossata</taxon>
        <taxon>Ditrysia</taxon>
        <taxon>Tineoidea</taxon>
        <taxon>Psychidae</taxon>
        <taxon>Oiketicinae</taxon>
        <taxon>Eumeta</taxon>
    </lineage>
</organism>
<reference evidence="5 6" key="1">
    <citation type="journal article" date="2019" name="Commun. Biol.">
        <title>The bagworm genome reveals a unique fibroin gene that provides high tensile strength.</title>
        <authorList>
            <person name="Kono N."/>
            <person name="Nakamura H."/>
            <person name="Ohtoshi R."/>
            <person name="Tomita M."/>
            <person name="Numata K."/>
            <person name="Arakawa K."/>
        </authorList>
    </citation>
    <scope>NUCLEOTIDE SEQUENCE [LARGE SCALE GENOMIC DNA]</scope>
</reference>
<dbReference type="PRINTS" id="PR00019">
    <property type="entry name" value="LEURICHRPT"/>
</dbReference>
<evidence type="ECO:0000256" key="1">
    <source>
        <dbReference type="ARBA" id="ARBA00022614"/>
    </source>
</evidence>
<dbReference type="InterPro" id="IPR003591">
    <property type="entry name" value="Leu-rich_rpt_typical-subtyp"/>
</dbReference>
<evidence type="ECO:0000256" key="2">
    <source>
        <dbReference type="ARBA" id="ARBA00022737"/>
    </source>
</evidence>
<dbReference type="EMBL" id="BGZK01000514">
    <property type="protein sequence ID" value="GBP47994.1"/>
    <property type="molecule type" value="Genomic_DNA"/>
</dbReference>
<evidence type="ECO:0000256" key="4">
    <source>
        <dbReference type="SAM" id="SignalP"/>
    </source>
</evidence>
<dbReference type="Gene3D" id="3.80.10.10">
    <property type="entry name" value="Ribonuclease Inhibitor"/>
    <property type="match status" value="2"/>
</dbReference>
<dbReference type="STRING" id="151549.A0A4C1WCV2"/>
<dbReference type="SUPFAM" id="SSF52058">
    <property type="entry name" value="L domain-like"/>
    <property type="match status" value="1"/>
</dbReference>
<dbReference type="SMART" id="SM00369">
    <property type="entry name" value="LRR_TYP"/>
    <property type="match status" value="8"/>
</dbReference>
<dbReference type="Proteomes" id="UP000299102">
    <property type="component" value="Unassembled WGS sequence"/>
</dbReference>
<evidence type="ECO:0000313" key="6">
    <source>
        <dbReference type="Proteomes" id="UP000299102"/>
    </source>
</evidence>
<keyword evidence="3" id="KW-0472">Membrane</keyword>
<keyword evidence="1" id="KW-0433">Leucine-rich repeat</keyword>
<feature type="chain" id="PRO_5020039676" evidence="4">
    <location>
        <begin position="38"/>
        <end position="606"/>
    </location>
</feature>
<dbReference type="PANTHER" id="PTHR24369">
    <property type="entry name" value="ANTIGEN BSP, PUTATIVE-RELATED"/>
    <property type="match status" value="1"/>
</dbReference>
<keyword evidence="3" id="KW-1133">Transmembrane helix</keyword>
<keyword evidence="2" id="KW-0677">Repeat</keyword>
<dbReference type="GO" id="GO:0005886">
    <property type="term" value="C:plasma membrane"/>
    <property type="evidence" value="ECO:0007669"/>
    <property type="project" value="TreeGrafter"/>
</dbReference>
<gene>
    <name evidence="5" type="primary">CHADL</name>
    <name evidence="5" type="ORF">EVAR_40418_1</name>
</gene>
<dbReference type="AlphaFoldDB" id="A0A4C1WCV2"/>
<sequence>MTTILHPHACSYKLVPITLRIWLIIFSATISWPTVKSEENWNCQNGQGNDKCLCYTLDDGVFVECPGATAYEISNALKKFTTSIHSLSIYDLNEDIELLGPNIIPQGTCAKHVHISQTNVRDLDDDIFVPLRKCLETLSIESSRIKYIPQKAFTGLSKLISLDLKANAIEDVPSYSFYGLPLMRLNLRTNNIRDVSEAAFSSLEKFLSEIDFGENALEVFPMSSVQKLRHLRSLRLAFNDISEIPDVENSGLVSLEFLDLSYNNFEYIAEEYLKFCPSLKTLSLQLRSLKLLDLSYNKLQNILNEDMANLAELTILNLSHNNIKYLSATTFKHVNKIKEINLSHNKLDKISLELLNTIEAQVEQIHFEGNMIVCSCEKNNTWTWIQDHPRTIRASIITCLNREFVKEKCILPTISQLSIDKNKDNSVKTKYLKTNEASAQITELKSNLNYVLCVIALYNEPLNYEEFNYDSHNETINDNVNYYLNISHEDLAELLQEAPSNECVLFNKKKFVDRKQVRDKYNIATILTRRLGLMVGCGLGCVVFFVMVSVLLYTKIQERRRITKSDPGWSEMTNYHSVLHSKEDMLENHDAASTDNILLGMGKCLK</sequence>
<dbReference type="Pfam" id="PF00560">
    <property type="entry name" value="LRR_1"/>
    <property type="match status" value="1"/>
</dbReference>
<dbReference type="InterPro" id="IPR032675">
    <property type="entry name" value="LRR_dom_sf"/>
</dbReference>
<dbReference type="OrthoDB" id="10027416at2759"/>
<keyword evidence="3" id="KW-0812">Transmembrane</keyword>
<proteinExistence type="predicted"/>
<protein>
    <submittedName>
        <fullName evidence="5">Chondroadherin-like protein</fullName>
    </submittedName>
</protein>
<dbReference type="Pfam" id="PF13855">
    <property type="entry name" value="LRR_8"/>
    <property type="match status" value="3"/>
</dbReference>
<evidence type="ECO:0000256" key="3">
    <source>
        <dbReference type="SAM" id="Phobius"/>
    </source>
</evidence>
<dbReference type="PROSITE" id="PS51450">
    <property type="entry name" value="LRR"/>
    <property type="match status" value="3"/>
</dbReference>
<accession>A0A4C1WCV2</accession>
<keyword evidence="4" id="KW-0732">Signal</keyword>
<feature type="signal peptide" evidence="4">
    <location>
        <begin position="1"/>
        <end position="37"/>
    </location>
</feature>
<evidence type="ECO:0000313" key="5">
    <source>
        <dbReference type="EMBL" id="GBP47994.1"/>
    </source>
</evidence>
<dbReference type="InterPro" id="IPR050541">
    <property type="entry name" value="LRR_TM_domain-containing"/>
</dbReference>
<keyword evidence="6" id="KW-1185">Reference proteome</keyword>
<dbReference type="PANTHER" id="PTHR24369:SF216">
    <property type="entry name" value="CD180 MOLECULE"/>
    <property type="match status" value="1"/>
</dbReference>
<comment type="caution">
    <text evidence="5">The sequence shown here is derived from an EMBL/GenBank/DDBJ whole genome shotgun (WGS) entry which is preliminary data.</text>
</comment>
<feature type="transmembrane region" description="Helical" evidence="3">
    <location>
        <begin position="531"/>
        <end position="554"/>
    </location>
</feature>
<dbReference type="InterPro" id="IPR001611">
    <property type="entry name" value="Leu-rich_rpt"/>
</dbReference>
<name>A0A4C1WCV2_EUMVA</name>